<dbReference type="EMBL" id="QEFB01000013">
    <property type="protein sequence ID" value="PWC06164.1"/>
    <property type="molecule type" value="Genomic_DNA"/>
</dbReference>
<name>A0A2U1TBB1_9MICO</name>
<dbReference type="KEGG" id="myl:C3E77_12685"/>
<dbReference type="Proteomes" id="UP000244962">
    <property type="component" value="Unassembled WGS sequence"/>
</dbReference>
<evidence type="ECO:0000313" key="1">
    <source>
        <dbReference type="EMBL" id="PWC06164.1"/>
    </source>
</evidence>
<dbReference type="OrthoDB" id="4954224at2"/>
<comment type="caution">
    <text evidence="1">The sequence shown here is derived from an EMBL/GenBank/DDBJ whole genome shotgun (WGS) entry which is preliminary data.</text>
</comment>
<organism evidence="1 2">
    <name type="scientific">Mycetocola zhujimingii</name>
    <dbReference type="NCBI Taxonomy" id="2079792"/>
    <lineage>
        <taxon>Bacteria</taxon>
        <taxon>Bacillati</taxon>
        <taxon>Actinomycetota</taxon>
        <taxon>Actinomycetes</taxon>
        <taxon>Micrococcales</taxon>
        <taxon>Microbacteriaceae</taxon>
        <taxon>Mycetocola</taxon>
    </lineage>
</organism>
<dbReference type="RefSeq" id="WP_108392012.1">
    <property type="nucleotide sequence ID" value="NZ_CP026949.1"/>
</dbReference>
<protein>
    <submittedName>
        <fullName evidence="1">Alternate-type signal peptide domain-containing protein</fullName>
    </submittedName>
</protein>
<gene>
    <name evidence="1" type="ORF">DF223_11090</name>
</gene>
<dbReference type="NCBIfam" id="TIGR04088">
    <property type="entry name" value="cognate_SipW"/>
    <property type="match status" value="1"/>
</dbReference>
<reference evidence="2" key="1">
    <citation type="submission" date="2018-04" db="EMBL/GenBank/DDBJ databases">
        <authorList>
            <person name="Liu S."/>
            <person name="Wang Z."/>
            <person name="Li J."/>
        </authorList>
    </citation>
    <scope>NUCLEOTIDE SEQUENCE [LARGE SCALE GENOMIC DNA]</scope>
    <source>
        <strain evidence="2">622</strain>
    </source>
</reference>
<keyword evidence="2" id="KW-1185">Reference proteome</keyword>
<evidence type="ECO:0000313" key="2">
    <source>
        <dbReference type="Proteomes" id="UP000244962"/>
    </source>
</evidence>
<dbReference type="InterPro" id="IPR024006">
    <property type="entry name" value="Alt_signal_exp_actinobact"/>
</dbReference>
<dbReference type="InterPro" id="IPR023833">
    <property type="entry name" value="Signal_pept_SipW-depend-type"/>
</dbReference>
<accession>A0A2U1TBB1</accession>
<dbReference type="NCBIfam" id="TIGR04089">
    <property type="entry name" value="exp_by_SipW_III"/>
    <property type="match status" value="1"/>
</dbReference>
<proteinExistence type="predicted"/>
<sequence>MKKFSMKKTTAAAAAAAVGAVLLLGGAGTLAYWSDNATTASQSITAGNLDLGTITTDTWNLQQVVTSGTPATTKKTASVAFNAKTMAVVPGDVLTREITLPVTLTGQNVAAELTVTPAAVPESLTSAFTQEVFVNDAKVTGPVAVTTDAKVKIVVTFNWAAANTTKLISNYNFGADYTLTQVAKGTVTP</sequence>
<dbReference type="AlphaFoldDB" id="A0A2U1TBB1"/>